<proteinExistence type="predicted"/>
<organism evidence="2 3">
    <name type="scientific">Carpinus fangiana</name>
    <dbReference type="NCBI Taxonomy" id="176857"/>
    <lineage>
        <taxon>Eukaryota</taxon>
        <taxon>Viridiplantae</taxon>
        <taxon>Streptophyta</taxon>
        <taxon>Embryophyta</taxon>
        <taxon>Tracheophyta</taxon>
        <taxon>Spermatophyta</taxon>
        <taxon>Magnoliopsida</taxon>
        <taxon>eudicotyledons</taxon>
        <taxon>Gunneridae</taxon>
        <taxon>Pentapetalae</taxon>
        <taxon>rosids</taxon>
        <taxon>fabids</taxon>
        <taxon>Fagales</taxon>
        <taxon>Betulaceae</taxon>
        <taxon>Carpinus</taxon>
    </lineage>
</organism>
<comment type="caution">
    <text evidence="2">The sequence shown here is derived from an EMBL/GenBank/DDBJ whole genome shotgun (WGS) entry which is preliminary data.</text>
</comment>
<evidence type="ECO:0000313" key="2">
    <source>
        <dbReference type="EMBL" id="KAB8336776.1"/>
    </source>
</evidence>
<evidence type="ECO:0000256" key="1">
    <source>
        <dbReference type="SAM" id="MobiDB-lite"/>
    </source>
</evidence>
<evidence type="ECO:0000313" key="3">
    <source>
        <dbReference type="Proteomes" id="UP000327013"/>
    </source>
</evidence>
<dbReference type="Proteomes" id="UP000327013">
    <property type="component" value="Unassembled WGS sequence"/>
</dbReference>
<name>A0A5N6KNP3_9ROSI</name>
<reference evidence="2 3" key="1">
    <citation type="submission" date="2019-06" db="EMBL/GenBank/DDBJ databases">
        <title>A chromosomal-level reference genome of Carpinus fangiana (Coryloideae, Betulaceae).</title>
        <authorList>
            <person name="Yang X."/>
            <person name="Wang Z."/>
            <person name="Zhang L."/>
            <person name="Hao G."/>
            <person name="Liu J."/>
            <person name="Yang Y."/>
        </authorList>
    </citation>
    <scope>NUCLEOTIDE SEQUENCE [LARGE SCALE GENOMIC DNA]</scope>
    <source>
        <strain evidence="2">Cfa_2016G</strain>
        <tissue evidence="2">Leaf</tissue>
    </source>
</reference>
<accession>A0A5N6KNP3</accession>
<dbReference type="AlphaFoldDB" id="A0A5N6KNP3"/>
<gene>
    <name evidence="2" type="ORF">FH972_021085</name>
</gene>
<keyword evidence="3" id="KW-1185">Reference proteome</keyword>
<sequence length="105" mass="11011">MAKLAKHTTSNEFSYPGHGPHGSASEQLSLDFTVFTTRWKVPGVNRGTYISVAHGAEVASAGMIEPDRNQGEYSGQLAGIGYDAISEKGPCSSAGMCIPPGKRAI</sequence>
<feature type="region of interest" description="Disordered" evidence="1">
    <location>
        <begin position="1"/>
        <end position="24"/>
    </location>
</feature>
<dbReference type="EMBL" id="VIBQ01000009">
    <property type="protein sequence ID" value="KAB8336776.1"/>
    <property type="molecule type" value="Genomic_DNA"/>
</dbReference>
<protein>
    <submittedName>
        <fullName evidence="2">Uncharacterized protein</fullName>
    </submittedName>
</protein>